<accession>A0AAN7TLN8</accession>
<protein>
    <recommendedName>
        <fullName evidence="4">YDG domain-containing protein</fullName>
    </recommendedName>
</protein>
<reference evidence="5" key="1">
    <citation type="submission" date="2023-08" db="EMBL/GenBank/DDBJ databases">
        <title>Black Yeasts Isolated from many extreme environments.</title>
        <authorList>
            <person name="Coleine C."/>
            <person name="Stajich J.E."/>
            <person name="Selbmann L."/>
        </authorList>
    </citation>
    <scope>NUCLEOTIDE SEQUENCE</scope>
    <source>
        <strain evidence="5">CCFEE 5401</strain>
    </source>
</reference>
<dbReference type="InterPro" id="IPR015947">
    <property type="entry name" value="PUA-like_sf"/>
</dbReference>
<dbReference type="InterPro" id="IPR045134">
    <property type="entry name" value="UHRF1/2-like"/>
</dbReference>
<dbReference type="PANTHER" id="PTHR14140:SF27">
    <property type="entry name" value="OS04G0289800 PROTEIN"/>
    <property type="match status" value="1"/>
</dbReference>
<dbReference type="GO" id="GO:0044027">
    <property type="term" value="P:negative regulation of gene expression via chromosomal CpG island methylation"/>
    <property type="evidence" value="ECO:0007669"/>
    <property type="project" value="TreeGrafter"/>
</dbReference>
<evidence type="ECO:0000313" key="5">
    <source>
        <dbReference type="EMBL" id="KAK5116124.1"/>
    </source>
</evidence>
<organism evidence="5 6">
    <name type="scientific">Meristemomyces frigidus</name>
    <dbReference type="NCBI Taxonomy" id="1508187"/>
    <lineage>
        <taxon>Eukaryota</taxon>
        <taxon>Fungi</taxon>
        <taxon>Dikarya</taxon>
        <taxon>Ascomycota</taxon>
        <taxon>Pezizomycotina</taxon>
        <taxon>Dothideomycetes</taxon>
        <taxon>Dothideomycetidae</taxon>
        <taxon>Mycosphaerellales</taxon>
        <taxon>Teratosphaeriaceae</taxon>
        <taxon>Meristemomyces</taxon>
    </lineage>
</organism>
<dbReference type="SUPFAM" id="SSF88697">
    <property type="entry name" value="PUA domain-like"/>
    <property type="match status" value="1"/>
</dbReference>
<dbReference type="GO" id="GO:0005634">
    <property type="term" value="C:nucleus"/>
    <property type="evidence" value="ECO:0007669"/>
    <property type="project" value="UniProtKB-SubCell"/>
</dbReference>
<evidence type="ECO:0000256" key="3">
    <source>
        <dbReference type="SAM" id="MobiDB-lite"/>
    </source>
</evidence>
<dbReference type="AlphaFoldDB" id="A0AAN7TLN8"/>
<dbReference type="Gene3D" id="2.30.280.10">
    <property type="entry name" value="SRA-YDG"/>
    <property type="match status" value="1"/>
</dbReference>
<dbReference type="InterPro" id="IPR036987">
    <property type="entry name" value="SRA-YDG_sf"/>
</dbReference>
<comment type="subcellular location">
    <subcellularLocation>
        <location evidence="2">Nucleus</location>
    </subcellularLocation>
</comment>
<dbReference type="GO" id="GO:0061630">
    <property type="term" value="F:ubiquitin protein ligase activity"/>
    <property type="evidence" value="ECO:0007669"/>
    <property type="project" value="TreeGrafter"/>
</dbReference>
<sequence length="397" mass="44251">MAPKAAAISPPSDNNVNAAVNYIVQRRDSVGQMAFISSRLEDVPPATGRSRLYYDQIRELLDWLETGALMTPELKIRSEAPEMLQKMFAFEQYHFPAEFVQRSRALHERFEMAGWNERGPGEDEEVEGVNGDAAPARKRQRSQSTAEAVDKRAFLPPANHSIWGVDGIMHGVACSISYQPDGSHRRTLVYDERYAELRRSAKVFGHNGITVGTWYPRQLVVSPPSTSSPLSEPADKNKQKACFHGAHGSTQAGISGSAEQGAFSIIVAGHYDDLDTDKGDYLYYSAPNSHSNDDPRRIPEAGPASLALHRSMRNGRPVRVLRSFTGRSRWRPVVGMRYDGLYRVETVTNPTNAKGGLYEQFGLKREDGQPDINIMRPNVAEQRDFARINEPYATGMP</sequence>
<dbReference type="Pfam" id="PF02182">
    <property type="entry name" value="SAD_SRA"/>
    <property type="match status" value="1"/>
</dbReference>
<keyword evidence="1 2" id="KW-0539">Nucleus</keyword>
<feature type="domain" description="YDG" evidence="4">
    <location>
        <begin position="224"/>
        <end position="365"/>
    </location>
</feature>
<proteinExistence type="predicted"/>
<dbReference type="PROSITE" id="PS51015">
    <property type="entry name" value="YDG"/>
    <property type="match status" value="1"/>
</dbReference>
<gene>
    <name evidence="5" type="ORF">LTR62_008450</name>
</gene>
<dbReference type="SMART" id="SM00466">
    <property type="entry name" value="SRA"/>
    <property type="match status" value="1"/>
</dbReference>
<evidence type="ECO:0000256" key="1">
    <source>
        <dbReference type="ARBA" id="ARBA00023242"/>
    </source>
</evidence>
<dbReference type="PANTHER" id="PTHR14140">
    <property type="entry name" value="E3 UBIQUITIN-PROTEIN LIGASE UHRF-RELATED"/>
    <property type="match status" value="1"/>
</dbReference>
<name>A0AAN7TLN8_9PEZI</name>
<evidence type="ECO:0000256" key="2">
    <source>
        <dbReference type="PROSITE-ProRule" id="PRU00358"/>
    </source>
</evidence>
<evidence type="ECO:0000313" key="6">
    <source>
        <dbReference type="Proteomes" id="UP001310890"/>
    </source>
</evidence>
<dbReference type="GO" id="GO:0016567">
    <property type="term" value="P:protein ubiquitination"/>
    <property type="evidence" value="ECO:0007669"/>
    <property type="project" value="TreeGrafter"/>
</dbReference>
<dbReference type="EMBL" id="JAVRRL010000009">
    <property type="protein sequence ID" value="KAK5116124.1"/>
    <property type="molecule type" value="Genomic_DNA"/>
</dbReference>
<dbReference type="Proteomes" id="UP001310890">
    <property type="component" value="Unassembled WGS sequence"/>
</dbReference>
<feature type="region of interest" description="Disordered" evidence="3">
    <location>
        <begin position="115"/>
        <end position="151"/>
    </location>
</feature>
<evidence type="ECO:0000259" key="4">
    <source>
        <dbReference type="PROSITE" id="PS51015"/>
    </source>
</evidence>
<comment type="caution">
    <text evidence="5">The sequence shown here is derived from an EMBL/GenBank/DDBJ whole genome shotgun (WGS) entry which is preliminary data.</text>
</comment>
<dbReference type="InterPro" id="IPR003105">
    <property type="entry name" value="SRA_YDG"/>
</dbReference>